<gene>
    <name evidence="2" type="ORF">PCOR1329_LOCUS57670</name>
</gene>
<feature type="region of interest" description="Disordered" evidence="1">
    <location>
        <begin position="450"/>
        <end position="469"/>
    </location>
</feature>
<proteinExistence type="predicted"/>
<keyword evidence="3" id="KW-1185">Reference proteome</keyword>
<reference evidence="2" key="1">
    <citation type="submission" date="2023-10" db="EMBL/GenBank/DDBJ databases">
        <authorList>
            <person name="Chen Y."/>
            <person name="Shah S."/>
            <person name="Dougan E. K."/>
            <person name="Thang M."/>
            <person name="Chan C."/>
        </authorList>
    </citation>
    <scope>NUCLEOTIDE SEQUENCE [LARGE SCALE GENOMIC DNA]</scope>
</reference>
<dbReference type="Gene3D" id="3.40.30.10">
    <property type="entry name" value="Glutaredoxin"/>
    <property type="match status" value="1"/>
</dbReference>
<feature type="region of interest" description="Disordered" evidence="1">
    <location>
        <begin position="68"/>
        <end position="150"/>
    </location>
</feature>
<accession>A0ABN9VG17</accession>
<feature type="compositionally biased region" description="Basic and acidic residues" evidence="1">
    <location>
        <begin position="130"/>
        <end position="142"/>
    </location>
</feature>
<dbReference type="EMBL" id="CAUYUJ010017135">
    <property type="protein sequence ID" value="CAK0872112.1"/>
    <property type="molecule type" value="Genomic_DNA"/>
</dbReference>
<comment type="caution">
    <text evidence="2">The sequence shown here is derived from an EMBL/GenBank/DDBJ whole genome shotgun (WGS) entry which is preliminary data.</text>
</comment>
<evidence type="ECO:0000256" key="1">
    <source>
        <dbReference type="SAM" id="MobiDB-lite"/>
    </source>
</evidence>
<evidence type="ECO:0000313" key="2">
    <source>
        <dbReference type="EMBL" id="CAK0872112.1"/>
    </source>
</evidence>
<protein>
    <recommendedName>
        <fullName evidence="4">Thioredoxin domain-containing protein</fullName>
    </recommendedName>
</protein>
<feature type="non-terminal residue" evidence="2">
    <location>
        <position position="1"/>
    </location>
</feature>
<sequence length="469" mass="50641">PAWWHGRAARTPGSWPGAEVPQRLAVRRRAAGARAEWPCWAERVFVAPPPLCASGDHLLQPRPCRRVADGLRHQRPLRGPRREPHGQRGRDRQRLQGSGAHPPSRQEPREQGPGRGELQAAGRGLRRPARPGESRRAFDESGARQANMSYEEAERMWRSWGMAGADDEGQQRREDRETRRKGIALLLLALAVCAVPQQLKLQALELCLWLLPGFAVSAVGVALMSSREEQPKWLWCALLLLMASYGARRILGVSPARTEVPNAPTVVGTPHSGELVLTEDPDGRLALVSDPAAPSGDAAAGWQQRLVGEMTDTIKRGQEQVVTVFSREGCPWCDRQLPVLERAIQGRAGLGGGAAAAALAPAFALPTLLGRAAVGLPGGGAAPMGRGAGILFAPLRVFVFDAGEFPSMAQSFNVKAFPTTMAWGSPGVAPMVAQGYLDDEKFDQLLRAVAQATPEGPAPEQKKKRGLFR</sequence>
<evidence type="ECO:0000313" key="3">
    <source>
        <dbReference type="Proteomes" id="UP001189429"/>
    </source>
</evidence>
<dbReference type="Proteomes" id="UP001189429">
    <property type="component" value="Unassembled WGS sequence"/>
</dbReference>
<dbReference type="InterPro" id="IPR036249">
    <property type="entry name" value="Thioredoxin-like_sf"/>
</dbReference>
<evidence type="ECO:0008006" key="4">
    <source>
        <dbReference type="Google" id="ProtNLM"/>
    </source>
</evidence>
<organism evidence="2 3">
    <name type="scientific">Prorocentrum cordatum</name>
    <dbReference type="NCBI Taxonomy" id="2364126"/>
    <lineage>
        <taxon>Eukaryota</taxon>
        <taxon>Sar</taxon>
        <taxon>Alveolata</taxon>
        <taxon>Dinophyceae</taxon>
        <taxon>Prorocentrales</taxon>
        <taxon>Prorocentraceae</taxon>
        <taxon>Prorocentrum</taxon>
    </lineage>
</organism>
<dbReference type="SUPFAM" id="SSF52833">
    <property type="entry name" value="Thioredoxin-like"/>
    <property type="match status" value="1"/>
</dbReference>
<name>A0ABN9VG17_9DINO</name>
<feature type="compositionally biased region" description="Basic and acidic residues" evidence="1">
    <location>
        <begin position="80"/>
        <end position="94"/>
    </location>
</feature>